<evidence type="ECO:0008006" key="4">
    <source>
        <dbReference type="Google" id="ProtNLM"/>
    </source>
</evidence>
<gene>
    <name evidence="2" type="ORF">DF185_00235</name>
</gene>
<keyword evidence="3" id="KW-1185">Reference proteome</keyword>
<evidence type="ECO:0000256" key="1">
    <source>
        <dbReference type="SAM" id="Coils"/>
    </source>
</evidence>
<name>A0A2V4A1P5_9BACT</name>
<keyword evidence="1" id="KW-0175">Coiled coil</keyword>
<dbReference type="Gene3D" id="2.60.40.1120">
    <property type="entry name" value="Carboxypeptidase-like, regulatory domain"/>
    <property type="match status" value="1"/>
</dbReference>
<dbReference type="InterPro" id="IPR008969">
    <property type="entry name" value="CarboxyPept-like_regulatory"/>
</dbReference>
<protein>
    <recommendedName>
        <fullName evidence="4">Carboxypeptidase-like regulatory domain-containing protein</fullName>
    </recommendedName>
</protein>
<evidence type="ECO:0000313" key="2">
    <source>
        <dbReference type="EMBL" id="PXY02556.1"/>
    </source>
</evidence>
<dbReference type="Proteomes" id="UP000248079">
    <property type="component" value="Unassembled WGS sequence"/>
</dbReference>
<comment type="caution">
    <text evidence="2">The sequence shown here is derived from an EMBL/GenBank/DDBJ whole genome shotgun (WGS) entry which is preliminary data.</text>
</comment>
<feature type="coiled-coil region" evidence="1">
    <location>
        <begin position="151"/>
        <end position="185"/>
    </location>
</feature>
<dbReference type="EMBL" id="QFLI01000001">
    <property type="protein sequence ID" value="PXY02556.1"/>
    <property type="molecule type" value="Genomic_DNA"/>
</dbReference>
<accession>A0A2V4A1P5</accession>
<dbReference type="AlphaFoldDB" id="A0A2V4A1P5"/>
<organism evidence="2 3">
    <name type="scientific">Marinifilum breve</name>
    <dbReference type="NCBI Taxonomy" id="2184082"/>
    <lineage>
        <taxon>Bacteria</taxon>
        <taxon>Pseudomonadati</taxon>
        <taxon>Bacteroidota</taxon>
        <taxon>Bacteroidia</taxon>
        <taxon>Marinilabiliales</taxon>
        <taxon>Marinifilaceae</taxon>
    </lineage>
</organism>
<reference evidence="2 3" key="1">
    <citation type="submission" date="2018-05" db="EMBL/GenBank/DDBJ databases">
        <title>Marinifilum breve JC075T sp. nov., a marine bacterium isolated from Yongle Blue Hole in the South China Sea.</title>
        <authorList>
            <person name="Fu T."/>
        </authorList>
    </citation>
    <scope>NUCLEOTIDE SEQUENCE [LARGE SCALE GENOMIC DNA]</scope>
    <source>
        <strain evidence="2 3">JC075</strain>
    </source>
</reference>
<evidence type="ECO:0000313" key="3">
    <source>
        <dbReference type="Proteomes" id="UP000248079"/>
    </source>
</evidence>
<sequence length="307" mass="35514">MNRASNLKLDSYLQTQEALSQNVSIYESNVSIKVQVDEFTFDLQGLLKLKEEADQSIKWLIDEKNTIKKALELKLYSFSNALVCYANSVCDSEILEKAYVSKKHLKWLSELDLIDYYKQSIDIAKEHVTSLEPYGISKAIVADVEKDCKAFEQKRFKLLALKEEKANAKNEYKMLQKKINQLLNGKLDHSIENLRSLHPDFVKYYFATRQKSKEIQHHFDVLGYLKDKATGEPIALGKVWVEGLDLSTHITAKGSFRFKDFPEGEYQLIVENINYKSLFVPIRRYKSEQSKMYLEMEAIPLEAEASV</sequence>
<dbReference type="SUPFAM" id="SSF49464">
    <property type="entry name" value="Carboxypeptidase regulatory domain-like"/>
    <property type="match status" value="1"/>
</dbReference>
<dbReference type="OrthoDB" id="1113840at2"/>
<proteinExistence type="predicted"/>
<dbReference type="RefSeq" id="WP_110358717.1">
    <property type="nucleotide sequence ID" value="NZ_QFLI01000001.1"/>
</dbReference>
<dbReference type="Pfam" id="PF13715">
    <property type="entry name" value="CarbopepD_reg_2"/>
    <property type="match status" value="1"/>
</dbReference>